<keyword evidence="2" id="KW-1185">Reference proteome</keyword>
<name>A0A9W9NEQ3_PENCI</name>
<protein>
    <submittedName>
        <fullName evidence="1">Uncharacterized protein</fullName>
    </submittedName>
</protein>
<dbReference type="AlphaFoldDB" id="A0A9W9NEQ3"/>
<comment type="caution">
    <text evidence="1">The sequence shown here is derived from an EMBL/GenBank/DDBJ whole genome shotgun (WGS) entry which is preliminary data.</text>
</comment>
<reference evidence="1" key="2">
    <citation type="journal article" date="2023" name="IMA Fungus">
        <title>Comparative genomic study of the Penicillium genus elucidates a diverse pangenome and 15 lateral gene transfer events.</title>
        <authorList>
            <person name="Petersen C."/>
            <person name="Sorensen T."/>
            <person name="Nielsen M.R."/>
            <person name="Sondergaard T.E."/>
            <person name="Sorensen J.L."/>
            <person name="Fitzpatrick D.A."/>
            <person name="Frisvad J.C."/>
            <person name="Nielsen K.L."/>
        </authorList>
    </citation>
    <scope>NUCLEOTIDE SEQUENCE</scope>
    <source>
        <strain evidence="1">IBT 23319</strain>
    </source>
</reference>
<gene>
    <name evidence="1" type="ORF">N7469_011194</name>
</gene>
<organism evidence="1 2">
    <name type="scientific">Penicillium citrinum</name>
    <dbReference type="NCBI Taxonomy" id="5077"/>
    <lineage>
        <taxon>Eukaryota</taxon>
        <taxon>Fungi</taxon>
        <taxon>Dikarya</taxon>
        <taxon>Ascomycota</taxon>
        <taxon>Pezizomycotina</taxon>
        <taxon>Eurotiomycetes</taxon>
        <taxon>Eurotiomycetidae</taxon>
        <taxon>Eurotiales</taxon>
        <taxon>Aspergillaceae</taxon>
        <taxon>Penicillium</taxon>
    </lineage>
</organism>
<dbReference type="EMBL" id="JAPQKT010000010">
    <property type="protein sequence ID" value="KAJ5217569.1"/>
    <property type="molecule type" value="Genomic_DNA"/>
</dbReference>
<reference evidence="1" key="1">
    <citation type="submission" date="2022-11" db="EMBL/GenBank/DDBJ databases">
        <authorList>
            <person name="Petersen C."/>
        </authorList>
    </citation>
    <scope>NUCLEOTIDE SEQUENCE</scope>
    <source>
        <strain evidence="1">IBT 23319</strain>
    </source>
</reference>
<evidence type="ECO:0000313" key="1">
    <source>
        <dbReference type="EMBL" id="KAJ5217569.1"/>
    </source>
</evidence>
<sequence>MASSSSSLSLGNLPEEILLQILDQCTLNRNIVNEGAYFPKRIYTLRSKCHSLEIIIDDQAETKDEDFDVARDLVLWLSRTRSLRFYGGFHAEVSEKQRANALGLIYNAGQRGLSLAEAMEYINFPSLETLAMTANGPSELDDLSRMLDSEVSRTASFTSLTLKYCKDTPEAIEKFLSWPRTLTDFTINTSGNKLVCHISLRDAQTWLSMHKNTLQSIYIDLLGHNQGLYFDASIFPNLSSLRLSRTQLNDEDDTWNNDLRWEPSHADRLLSPNLTTFGMSFGILGCCLINNFGEKEVNWLRCLGQAAKESGSRLKTIEILFNPLSAYPHKYGNYPEDYGYPWDRISGLKGELAKSGISVVYNRPPWTKEEWEGKIARWLAASNILYS</sequence>
<dbReference type="OrthoDB" id="5139510at2759"/>
<dbReference type="RefSeq" id="XP_056495163.1">
    <property type="nucleotide sequence ID" value="XM_056650099.1"/>
</dbReference>
<accession>A0A9W9NEQ3</accession>
<dbReference type="Proteomes" id="UP001147733">
    <property type="component" value="Unassembled WGS sequence"/>
</dbReference>
<dbReference type="GeneID" id="81389266"/>
<proteinExistence type="predicted"/>
<evidence type="ECO:0000313" key="2">
    <source>
        <dbReference type="Proteomes" id="UP001147733"/>
    </source>
</evidence>